<feature type="signal peptide" evidence="2">
    <location>
        <begin position="1"/>
        <end position="23"/>
    </location>
</feature>
<feature type="transmembrane region" description="Helical" evidence="1">
    <location>
        <begin position="399"/>
        <end position="419"/>
    </location>
</feature>
<sequence length="595" mass="66144">MEGFTQRTWQSASTLSWISYVSGACCGSSWYCCSQPSWEATGSACISSVSGCSYVSCSCSQSWIGALSSYAFASAASCCSSCYRLRSSSSSRSRSASLKASSSASLCFSSASFSLCVSAKFGRIGAATGSGCTSYFLAMFGESLSVSNRYFVLRSSTSNVCAQEFSYFSFSKKAWISLMSEMSEQNCFSCFRMLPQAVWSLFRQSMPVFSHVLESTLLCLLRPLTTVICCFSLSCSFFSSSSTFWLGSRLQRFCVSLTACCVFARAPFALVNFFSDAWLVLRTLPQTLLLAFRSSWTCLMWCWNGLSNLWICWYVVDSRWYLASQYTLNLESLGILLCSLEKALDCCCDCLDMISSIYAWTPCSLILSVQLFASCAILVMLGSVSVIFCGVGIATARPYIVFVAAQFTVYNLYICILNYTKSQLQRQNKTWERDYFAMGGMHPHIGLNIFYKKTLENSYYVPIAGGFVHTPNLVLPETDGRCSQIRRRGGPDSAYKGVPMRCLLSASKIVRFCGTKQASRVRRSATFHLTQQRLRYSSSTSSPYTPLQQLKFHSRQSILQPTMQATTQPSRNYELRWIASPATHQSRTGDIYGTV</sequence>
<feature type="non-terminal residue" evidence="3">
    <location>
        <position position="595"/>
    </location>
</feature>
<keyword evidence="1" id="KW-0472">Membrane</keyword>
<dbReference type="PROSITE" id="PS51257">
    <property type="entry name" value="PROKAR_LIPOPROTEIN"/>
    <property type="match status" value="1"/>
</dbReference>
<organism evidence="3">
    <name type="scientific">Spironucleus barkhanus</name>
    <dbReference type="NCBI Taxonomy" id="103874"/>
    <lineage>
        <taxon>Eukaryota</taxon>
        <taxon>Metamonada</taxon>
        <taxon>Diplomonadida</taxon>
        <taxon>Hexamitidae</taxon>
        <taxon>Hexamitinae</taxon>
        <taxon>Spironucleus</taxon>
    </lineage>
</organism>
<keyword evidence="1" id="KW-0812">Transmembrane</keyword>
<keyword evidence="2" id="KW-0732">Signal</keyword>
<feature type="transmembrane region" description="Helical" evidence="1">
    <location>
        <begin position="371"/>
        <end position="393"/>
    </location>
</feature>
<reference evidence="3" key="1">
    <citation type="journal article" date="2007" name="BMC Genomics">
        <title>A genomic survey of the fish parasite Spironucleus salmonicida indicates genomic plasticity among diplomonads and significant lateral gene transfer in eukaryote genome evolution.</title>
        <authorList>
            <person name="Andersson J.O."/>
            <person name="Sjogren A.M."/>
            <person name="Horner D.S."/>
            <person name="Murphy C.A."/>
            <person name="Dyal P.L."/>
            <person name="Svard S.G."/>
            <person name="Logsdon J.M.Jr."/>
            <person name="Ragan M.A."/>
            <person name="Hirt R.P."/>
            <person name="Roger A.J."/>
        </authorList>
    </citation>
    <scope>NUCLEOTIDE SEQUENCE</scope>
    <source>
        <strain evidence="3">ATCC 50380</strain>
    </source>
</reference>
<dbReference type="AlphaFoldDB" id="A1Y022"/>
<feature type="transmembrane region" description="Helical" evidence="1">
    <location>
        <begin position="253"/>
        <end position="274"/>
    </location>
</feature>
<feature type="transmembrane region" description="Helical" evidence="1">
    <location>
        <begin position="294"/>
        <end position="316"/>
    </location>
</feature>
<name>A1Y022_SPIBA</name>
<feature type="transmembrane region" description="Helical" evidence="1">
    <location>
        <begin position="224"/>
        <end position="246"/>
    </location>
</feature>
<accession>A1Y022</accession>
<evidence type="ECO:0000256" key="1">
    <source>
        <dbReference type="SAM" id="Phobius"/>
    </source>
</evidence>
<protein>
    <submittedName>
        <fullName evidence="3">Uncharacterized protein</fullName>
    </submittedName>
</protein>
<evidence type="ECO:0000256" key="2">
    <source>
        <dbReference type="SAM" id="SignalP"/>
    </source>
</evidence>
<proteinExistence type="predicted"/>
<evidence type="ECO:0000313" key="3">
    <source>
        <dbReference type="EMBL" id="ABI15607.1"/>
    </source>
</evidence>
<dbReference type="EMBL" id="DQ812525">
    <property type="protein sequence ID" value="ABI15607.1"/>
    <property type="molecule type" value="Genomic_DNA"/>
</dbReference>
<keyword evidence="1" id="KW-1133">Transmembrane helix</keyword>
<feature type="chain" id="PRO_5002641265" evidence="2">
    <location>
        <begin position="24"/>
        <end position="595"/>
    </location>
</feature>